<name>A0ABU1NWC5_9BACL</name>
<dbReference type="PANTHER" id="PTHR20883">
    <property type="entry name" value="PHYTANOYL-COA DIOXYGENASE DOMAIN CONTAINING 1"/>
    <property type="match status" value="1"/>
</dbReference>
<dbReference type="GO" id="GO:0051213">
    <property type="term" value="F:dioxygenase activity"/>
    <property type="evidence" value="ECO:0007669"/>
    <property type="project" value="UniProtKB-KW"/>
</dbReference>
<evidence type="ECO:0000313" key="2">
    <source>
        <dbReference type="Proteomes" id="UP001267290"/>
    </source>
</evidence>
<dbReference type="InterPro" id="IPR008775">
    <property type="entry name" value="Phytyl_CoA_dOase-like"/>
</dbReference>
<evidence type="ECO:0000313" key="1">
    <source>
        <dbReference type="EMBL" id="MDR6551753.1"/>
    </source>
</evidence>
<dbReference type="RefSeq" id="WP_310499315.1">
    <property type="nucleotide sequence ID" value="NZ_JAVDSB010000004.1"/>
</dbReference>
<organism evidence="1 2">
    <name type="scientific">Paenibacillus qinlingensis</name>
    <dbReference type="NCBI Taxonomy" id="1837343"/>
    <lineage>
        <taxon>Bacteria</taxon>
        <taxon>Bacillati</taxon>
        <taxon>Bacillota</taxon>
        <taxon>Bacilli</taxon>
        <taxon>Bacillales</taxon>
        <taxon>Paenibacillaceae</taxon>
        <taxon>Paenibacillus</taxon>
    </lineage>
</organism>
<gene>
    <name evidence="1" type="ORF">J2736_002942</name>
</gene>
<protein>
    <submittedName>
        <fullName evidence="1">Ectoine hydroxylase-related dioxygenase (Phytanoyl-CoA dioxygenase family)</fullName>
    </submittedName>
</protein>
<dbReference type="PANTHER" id="PTHR20883:SF14">
    <property type="entry name" value="PHYTANOYL-COA DIOXYGENASE"/>
    <property type="match status" value="1"/>
</dbReference>
<accession>A0ABU1NWC5</accession>
<dbReference type="Pfam" id="PF05721">
    <property type="entry name" value="PhyH"/>
    <property type="match status" value="1"/>
</dbReference>
<dbReference type="EMBL" id="JAVDSB010000004">
    <property type="protein sequence ID" value="MDR6551753.1"/>
    <property type="molecule type" value="Genomic_DNA"/>
</dbReference>
<comment type="caution">
    <text evidence="1">The sequence shown here is derived from an EMBL/GenBank/DDBJ whole genome shotgun (WGS) entry which is preliminary data.</text>
</comment>
<dbReference type="Gene3D" id="2.60.120.620">
    <property type="entry name" value="q2cbj1_9rhob like domain"/>
    <property type="match status" value="1"/>
</dbReference>
<sequence length="293" mass="32876">MENLMNKSIDSYKEDGYTIIAGKLGQADLTPMRSVLSRAVDEAAAKLVQTGQIEHGYEQLPFEKRWPAVSEAAEGRGGINWEKDIFTRELYELATHPTIINTLRPLLGEDIIFNGDFHIRPKLPGSNYFPWHQDSQYYGLPTGEMHIITVWIPFVDVNEHNGCLSMMPGSHTWGGVMASGRDAKGEMQPDSDPAERGTEITVPMQAGDMALFHNLTYHRSLPNSSDGARWSVDLRYSAAPREDMSAAEKEGYAFFLGKLQGMGFLTFTAAGPNKESWEEVERKFRALQESRKK</sequence>
<keyword evidence="2" id="KW-1185">Reference proteome</keyword>
<proteinExistence type="predicted"/>
<dbReference type="SUPFAM" id="SSF51197">
    <property type="entry name" value="Clavaminate synthase-like"/>
    <property type="match status" value="1"/>
</dbReference>
<dbReference type="Proteomes" id="UP001267290">
    <property type="component" value="Unassembled WGS sequence"/>
</dbReference>
<keyword evidence="1" id="KW-0223">Dioxygenase</keyword>
<reference evidence="1 2" key="1">
    <citation type="submission" date="2023-07" db="EMBL/GenBank/DDBJ databases">
        <title>Sorghum-associated microbial communities from plants grown in Nebraska, USA.</title>
        <authorList>
            <person name="Schachtman D."/>
        </authorList>
    </citation>
    <scope>NUCLEOTIDE SEQUENCE [LARGE SCALE GENOMIC DNA]</scope>
    <source>
        <strain evidence="1 2">CC258</strain>
    </source>
</reference>
<keyword evidence="1" id="KW-0560">Oxidoreductase</keyword>